<evidence type="ECO:0000313" key="2">
    <source>
        <dbReference type="EMBL" id="GIY62354.1"/>
    </source>
</evidence>
<proteinExistence type="predicted"/>
<sequence length="96" mass="10933">MIQKGSQEKPSIKESLGKPRIRQESIGKPRIQQQSLGKSRIQQESLGKPCDSARATNLKQVRLHCKKYDYMKKNMEAGIPVISHVQVHTKFNDLFG</sequence>
<keyword evidence="3" id="KW-1185">Reference proteome</keyword>
<dbReference type="AlphaFoldDB" id="A0AAV4UXF4"/>
<dbReference type="Proteomes" id="UP001054945">
    <property type="component" value="Unassembled WGS sequence"/>
</dbReference>
<gene>
    <name evidence="2" type="ORF">CEXT_594461</name>
</gene>
<feature type="compositionally biased region" description="Polar residues" evidence="1">
    <location>
        <begin position="31"/>
        <end position="45"/>
    </location>
</feature>
<reference evidence="2 3" key="1">
    <citation type="submission" date="2021-06" db="EMBL/GenBank/DDBJ databases">
        <title>Caerostris extrusa draft genome.</title>
        <authorList>
            <person name="Kono N."/>
            <person name="Arakawa K."/>
        </authorList>
    </citation>
    <scope>NUCLEOTIDE SEQUENCE [LARGE SCALE GENOMIC DNA]</scope>
</reference>
<evidence type="ECO:0000256" key="1">
    <source>
        <dbReference type="SAM" id="MobiDB-lite"/>
    </source>
</evidence>
<comment type="caution">
    <text evidence="2">The sequence shown here is derived from an EMBL/GenBank/DDBJ whole genome shotgun (WGS) entry which is preliminary data.</text>
</comment>
<accession>A0AAV4UXF4</accession>
<feature type="compositionally biased region" description="Basic and acidic residues" evidence="1">
    <location>
        <begin position="1"/>
        <end position="27"/>
    </location>
</feature>
<evidence type="ECO:0000313" key="3">
    <source>
        <dbReference type="Proteomes" id="UP001054945"/>
    </source>
</evidence>
<name>A0AAV4UXF4_CAEEX</name>
<protein>
    <submittedName>
        <fullName evidence="2">Uncharacterized protein</fullName>
    </submittedName>
</protein>
<feature type="region of interest" description="Disordered" evidence="1">
    <location>
        <begin position="1"/>
        <end position="53"/>
    </location>
</feature>
<organism evidence="2 3">
    <name type="scientific">Caerostris extrusa</name>
    <name type="common">Bark spider</name>
    <name type="synonym">Caerostris bankana</name>
    <dbReference type="NCBI Taxonomy" id="172846"/>
    <lineage>
        <taxon>Eukaryota</taxon>
        <taxon>Metazoa</taxon>
        <taxon>Ecdysozoa</taxon>
        <taxon>Arthropoda</taxon>
        <taxon>Chelicerata</taxon>
        <taxon>Arachnida</taxon>
        <taxon>Araneae</taxon>
        <taxon>Araneomorphae</taxon>
        <taxon>Entelegynae</taxon>
        <taxon>Araneoidea</taxon>
        <taxon>Araneidae</taxon>
        <taxon>Caerostris</taxon>
    </lineage>
</organism>
<dbReference type="EMBL" id="BPLR01013611">
    <property type="protein sequence ID" value="GIY62354.1"/>
    <property type="molecule type" value="Genomic_DNA"/>
</dbReference>